<dbReference type="CDD" id="cd06170">
    <property type="entry name" value="LuxR_C_like"/>
    <property type="match status" value="1"/>
</dbReference>
<dbReference type="InterPro" id="IPR016032">
    <property type="entry name" value="Sig_transdc_resp-reg_C-effctor"/>
</dbReference>
<reference evidence="9" key="1">
    <citation type="journal article" date="2019" name="Int. J. Syst. Evol. Microbiol.">
        <title>The Global Catalogue of Microorganisms (GCM) 10K type strain sequencing project: providing services to taxonomists for standard genome sequencing and annotation.</title>
        <authorList>
            <consortium name="The Broad Institute Genomics Platform"/>
            <consortium name="The Broad Institute Genome Sequencing Center for Infectious Disease"/>
            <person name="Wu L."/>
            <person name="Ma J."/>
        </authorList>
    </citation>
    <scope>NUCLEOTIDE SEQUENCE [LARGE SCALE GENOMIC DNA]</scope>
    <source>
        <strain evidence="9">JCM 11117</strain>
    </source>
</reference>
<evidence type="ECO:0000256" key="5">
    <source>
        <dbReference type="PROSITE-ProRule" id="PRU00169"/>
    </source>
</evidence>
<keyword evidence="1 5" id="KW-0597">Phosphoprotein</keyword>
<evidence type="ECO:0000256" key="2">
    <source>
        <dbReference type="ARBA" id="ARBA00023015"/>
    </source>
</evidence>
<accession>A0ABP4BCV2</accession>
<dbReference type="PRINTS" id="PR00038">
    <property type="entry name" value="HTHLUXR"/>
</dbReference>
<comment type="caution">
    <text evidence="8">The sequence shown here is derived from an EMBL/GenBank/DDBJ whole genome shotgun (WGS) entry which is preliminary data.</text>
</comment>
<feature type="domain" description="Response regulatory" evidence="7">
    <location>
        <begin position="3"/>
        <end position="119"/>
    </location>
</feature>
<dbReference type="PROSITE" id="PS50043">
    <property type="entry name" value="HTH_LUXR_2"/>
    <property type="match status" value="1"/>
</dbReference>
<name>A0ABP4BCV2_9PSEU</name>
<evidence type="ECO:0000313" key="9">
    <source>
        <dbReference type="Proteomes" id="UP001499967"/>
    </source>
</evidence>
<protein>
    <submittedName>
        <fullName evidence="8">Response regulator transcription factor</fullName>
    </submittedName>
</protein>
<dbReference type="Gene3D" id="3.40.50.2300">
    <property type="match status" value="1"/>
</dbReference>
<gene>
    <name evidence="8" type="ORF">GCM10009559_46700</name>
</gene>
<dbReference type="Pfam" id="PF00196">
    <property type="entry name" value="GerE"/>
    <property type="match status" value="1"/>
</dbReference>
<dbReference type="Pfam" id="PF00072">
    <property type="entry name" value="Response_reg"/>
    <property type="match status" value="1"/>
</dbReference>
<dbReference type="InterPro" id="IPR001789">
    <property type="entry name" value="Sig_transdc_resp-reg_receiver"/>
</dbReference>
<evidence type="ECO:0000256" key="4">
    <source>
        <dbReference type="ARBA" id="ARBA00023163"/>
    </source>
</evidence>
<keyword evidence="4" id="KW-0804">Transcription</keyword>
<feature type="domain" description="HTH luxR-type" evidence="6">
    <location>
        <begin position="145"/>
        <end position="210"/>
    </location>
</feature>
<dbReference type="PROSITE" id="PS50110">
    <property type="entry name" value="RESPONSE_REGULATORY"/>
    <property type="match status" value="1"/>
</dbReference>
<dbReference type="CDD" id="cd17535">
    <property type="entry name" value="REC_NarL-like"/>
    <property type="match status" value="1"/>
</dbReference>
<evidence type="ECO:0000256" key="3">
    <source>
        <dbReference type="ARBA" id="ARBA00023125"/>
    </source>
</evidence>
<dbReference type="EMBL" id="BAAAHP010000138">
    <property type="protein sequence ID" value="GAA0947562.1"/>
    <property type="molecule type" value="Genomic_DNA"/>
</dbReference>
<organism evidence="8 9">
    <name type="scientific">Pseudonocardia zijingensis</name>
    <dbReference type="NCBI Taxonomy" id="153376"/>
    <lineage>
        <taxon>Bacteria</taxon>
        <taxon>Bacillati</taxon>
        <taxon>Actinomycetota</taxon>
        <taxon>Actinomycetes</taxon>
        <taxon>Pseudonocardiales</taxon>
        <taxon>Pseudonocardiaceae</taxon>
        <taxon>Pseudonocardia</taxon>
    </lineage>
</organism>
<dbReference type="InterPro" id="IPR039420">
    <property type="entry name" value="WalR-like"/>
</dbReference>
<evidence type="ECO:0000259" key="6">
    <source>
        <dbReference type="PROSITE" id="PS50043"/>
    </source>
</evidence>
<keyword evidence="2" id="KW-0805">Transcription regulation</keyword>
<dbReference type="Proteomes" id="UP001499967">
    <property type="component" value="Unassembled WGS sequence"/>
</dbReference>
<evidence type="ECO:0000313" key="8">
    <source>
        <dbReference type="EMBL" id="GAA0947562.1"/>
    </source>
</evidence>
<dbReference type="SMART" id="SM00448">
    <property type="entry name" value="REC"/>
    <property type="match status" value="1"/>
</dbReference>
<dbReference type="PROSITE" id="PS00622">
    <property type="entry name" value="HTH_LUXR_1"/>
    <property type="match status" value="1"/>
</dbReference>
<keyword evidence="3" id="KW-0238">DNA-binding</keyword>
<dbReference type="PANTHER" id="PTHR43214:SF24">
    <property type="entry name" value="TRANSCRIPTIONAL REGULATORY PROTEIN NARL-RELATED"/>
    <property type="match status" value="1"/>
</dbReference>
<sequence length="213" mass="22866">MIRVLLADDQEMVRTGFRLILSAEPGLEVVGEAGNGVDAVARARELEPDVVLMDIRMPQLDGLEATRALTADPQPPRIVVVTTFDLDEYVYGALRAGACGFLLKDAGPRLLVEAVRAAAAGDALVSPSVTVRLLEHLAAGPAAQAPRLPDPLSPRELDVVRAVARGRTNAEIAAELFVSLSTVKTHLTNIQTKLSARNRVEIAAWAWEHGQVR</sequence>
<dbReference type="InterPro" id="IPR011006">
    <property type="entry name" value="CheY-like_superfamily"/>
</dbReference>
<dbReference type="SUPFAM" id="SSF52172">
    <property type="entry name" value="CheY-like"/>
    <property type="match status" value="1"/>
</dbReference>
<dbReference type="RefSeq" id="WP_343943659.1">
    <property type="nucleotide sequence ID" value="NZ_BAAAHP010000138.1"/>
</dbReference>
<dbReference type="SMART" id="SM00421">
    <property type="entry name" value="HTH_LUXR"/>
    <property type="match status" value="1"/>
</dbReference>
<dbReference type="PANTHER" id="PTHR43214">
    <property type="entry name" value="TWO-COMPONENT RESPONSE REGULATOR"/>
    <property type="match status" value="1"/>
</dbReference>
<feature type="modified residue" description="4-aspartylphosphate" evidence="5">
    <location>
        <position position="54"/>
    </location>
</feature>
<dbReference type="InterPro" id="IPR058245">
    <property type="entry name" value="NreC/VraR/RcsB-like_REC"/>
</dbReference>
<keyword evidence="9" id="KW-1185">Reference proteome</keyword>
<dbReference type="InterPro" id="IPR000792">
    <property type="entry name" value="Tscrpt_reg_LuxR_C"/>
</dbReference>
<dbReference type="SUPFAM" id="SSF46894">
    <property type="entry name" value="C-terminal effector domain of the bipartite response regulators"/>
    <property type="match status" value="1"/>
</dbReference>
<evidence type="ECO:0000256" key="1">
    <source>
        <dbReference type="ARBA" id="ARBA00022553"/>
    </source>
</evidence>
<evidence type="ECO:0000259" key="7">
    <source>
        <dbReference type="PROSITE" id="PS50110"/>
    </source>
</evidence>
<proteinExistence type="predicted"/>